<evidence type="ECO:0000313" key="2">
    <source>
        <dbReference type="Proteomes" id="UP000015453"/>
    </source>
</evidence>
<name>S8DDS3_9LAMI</name>
<feature type="non-terminal residue" evidence="1">
    <location>
        <position position="1"/>
    </location>
</feature>
<organism evidence="1 2">
    <name type="scientific">Genlisea aurea</name>
    <dbReference type="NCBI Taxonomy" id="192259"/>
    <lineage>
        <taxon>Eukaryota</taxon>
        <taxon>Viridiplantae</taxon>
        <taxon>Streptophyta</taxon>
        <taxon>Embryophyta</taxon>
        <taxon>Tracheophyta</taxon>
        <taxon>Spermatophyta</taxon>
        <taxon>Magnoliopsida</taxon>
        <taxon>eudicotyledons</taxon>
        <taxon>Gunneridae</taxon>
        <taxon>Pentapetalae</taxon>
        <taxon>asterids</taxon>
        <taxon>lamiids</taxon>
        <taxon>Lamiales</taxon>
        <taxon>Lentibulariaceae</taxon>
        <taxon>Genlisea</taxon>
    </lineage>
</organism>
<sequence length="58" mass="6671">RIRLSKCCMLVGIIVGRSRNGRRQPLDRIRRWFSNRWIRRNSSPATLLLPPSSPAAAI</sequence>
<dbReference type="EMBL" id="AUSU01010148">
    <property type="protein sequence ID" value="EPS57512.1"/>
    <property type="molecule type" value="Genomic_DNA"/>
</dbReference>
<gene>
    <name evidence="1" type="ORF">M569_17306</name>
</gene>
<accession>S8DDS3</accession>
<keyword evidence="2" id="KW-1185">Reference proteome</keyword>
<reference evidence="1 2" key="1">
    <citation type="journal article" date="2013" name="BMC Genomics">
        <title>The miniature genome of a carnivorous plant Genlisea aurea contains a low number of genes and short non-coding sequences.</title>
        <authorList>
            <person name="Leushkin E.V."/>
            <person name="Sutormin R.A."/>
            <person name="Nabieva E.R."/>
            <person name="Penin A.A."/>
            <person name="Kondrashov A.S."/>
            <person name="Logacheva M.D."/>
        </authorList>
    </citation>
    <scope>NUCLEOTIDE SEQUENCE [LARGE SCALE GENOMIC DNA]</scope>
</reference>
<feature type="non-terminal residue" evidence="1">
    <location>
        <position position="58"/>
    </location>
</feature>
<protein>
    <submittedName>
        <fullName evidence="1">Uncharacterized protein</fullName>
    </submittedName>
</protein>
<proteinExistence type="predicted"/>
<dbReference type="Proteomes" id="UP000015453">
    <property type="component" value="Unassembled WGS sequence"/>
</dbReference>
<comment type="caution">
    <text evidence="1">The sequence shown here is derived from an EMBL/GenBank/DDBJ whole genome shotgun (WGS) entry which is preliminary data.</text>
</comment>
<dbReference type="AlphaFoldDB" id="S8DDS3"/>
<evidence type="ECO:0000313" key="1">
    <source>
        <dbReference type="EMBL" id="EPS57512.1"/>
    </source>
</evidence>